<dbReference type="RefSeq" id="XP_009063574.1">
    <property type="nucleotide sequence ID" value="XM_009065326.1"/>
</dbReference>
<accession>V3ZTJ5</accession>
<keyword evidence="3" id="KW-1185">Reference proteome</keyword>
<sequence>MRFAVLIALLLLYHNAVLARNQTLQDFVILIDDQYCGHSTCSFTSNKRKTPNPFCRECSCQFDCFVQHNCCPTTAFQYKGIYKEDTSTECISADLTGRVTNSTKHYRLVSKCSPNHPDGIWRRSCENVTDNTPLSLIPALGWFKGVNTAFYSSIPCAGCNDMENLEPFSLLATCNHIDIFIQAKSEIDVYYAAMNQSDCHLEASLAFREPDTCYPNDKYLIRSCNVSGLWRQRDDMIEAGCLLQIYKVPVKSKYYNIFCYLCNTDQDLTELIQEEPEIEIEQIKFEAFLDGLPQTLSEQRSERPNPNVCFEGDYFIDLKGRCFDISCSLGKVFNGIACESPIHSNIIGYDVCLELQADDGQDIESGEAELYLKLVIFAEKLKESSGFQVTSIKSFELEQWICNNSSALKQQSILSLVNPSPIKREWLFDLISHIWTGITIKHPRRCGQLNDNNCNVRFVSGTNHTENYISSKSTLAEYSKQVLSVPFTRLESCCQILLYEHDFLMNDTNKNLLILNSKLNLSVDDYILHENGTVTVCLSDFLTKYAVICNNKIRFQDEGTNTSSIDHPVSPLVNRTVDELNDPAIASSTVPYDVAQVKSASEVFSPSLIHTEIIFIFSLVFCSF</sequence>
<gene>
    <name evidence="2" type="ORF">LOTGIDRAFT_167825</name>
</gene>
<dbReference type="HOGENOM" id="CLU_451520_0_0_1"/>
<dbReference type="AlphaFoldDB" id="V3ZTJ5"/>
<dbReference type="Proteomes" id="UP000030746">
    <property type="component" value="Unassembled WGS sequence"/>
</dbReference>
<name>V3ZTJ5_LOTGI</name>
<proteinExistence type="predicted"/>
<evidence type="ECO:0000313" key="2">
    <source>
        <dbReference type="EMBL" id="ESO85845.1"/>
    </source>
</evidence>
<feature type="chain" id="PRO_5004716065" description="SMB domain-containing protein" evidence="1">
    <location>
        <begin position="20"/>
        <end position="624"/>
    </location>
</feature>
<organism evidence="2 3">
    <name type="scientific">Lottia gigantea</name>
    <name type="common">Giant owl limpet</name>
    <dbReference type="NCBI Taxonomy" id="225164"/>
    <lineage>
        <taxon>Eukaryota</taxon>
        <taxon>Metazoa</taxon>
        <taxon>Spiralia</taxon>
        <taxon>Lophotrochozoa</taxon>
        <taxon>Mollusca</taxon>
        <taxon>Gastropoda</taxon>
        <taxon>Patellogastropoda</taxon>
        <taxon>Lottioidea</taxon>
        <taxon>Lottiidae</taxon>
        <taxon>Lottia</taxon>
    </lineage>
</organism>
<dbReference type="GeneID" id="20240705"/>
<protein>
    <recommendedName>
        <fullName evidence="4">SMB domain-containing protein</fullName>
    </recommendedName>
</protein>
<dbReference type="CTD" id="20240705"/>
<keyword evidence="1" id="KW-0732">Signal</keyword>
<evidence type="ECO:0008006" key="4">
    <source>
        <dbReference type="Google" id="ProtNLM"/>
    </source>
</evidence>
<dbReference type="EMBL" id="KB203251">
    <property type="protein sequence ID" value="ESO85845.1"/>
    <property type="molecule type" value="Genomic_DNA"/>
</dbReference>
<dbReference type="KEGG" id="lgi:LOTGIDRAFT_167825"/>
<evidence type="ECO:0000313" key="3">
    <source>
        <dbReference type="Proteomes" id="UP000030746"/>
    </source>
</evidence>
<reference evidence="2 3" key="1">
    <citation type="journal article" date="2013" name="Nature">
        <title>Insights into bilaterian evolution from three spiralian genomes.</title>
        <authorList>
            <person name="Simakov O."/>
            <person name="Marletaz F."/>
            <person name="Cho S.J."/>
            <person name="Edsinger-Gonzales E."/>
            <person name="Havlak P."/>
            <person name="Hellsten U."/>
            <person name="Kuo D.H."/>
            <person name="Larsson T."/>
            <person name="Lv J."/>
            <person name="Arendt D."/>
            <person name="Savage R."/>
            <person name="Osoegawa K."/>
            <person name="de Jong P."/>
            <person name="Grimwood J."/>
            <person name="Chapman J.A."/>
            <person name="Shapiro H."/>
            <person name="Aerts A."/>
            <person name="Otillar R.P."/>
            <person name="Terry A.Y."/>
            <person name="Boore J.L."/>
            <person name="Grigoriev I.V."/>
            <person name="Lindberg D.R."/>
            <person name="Seaver E.C."/>
            <person name="Weisblat D.A."/>
            <person name="Putnam N.H."/>
            <person name="Rokhsar D.S."/>
        </authorList>
    </citation>
    <scope>NUCLEOTIDE SEQUENCE [LARGE SCALE GENOMIC DNA]</scope>
</reference>
<feature type="signal peptide" evidence="1">
    <location>
        <begin position="1"/>
        <end position="19"/>
    </location>
</feature>
<evidence type="ECO:0000256" key="1">
    <source>
        <dbReference type="SAM" id="SignalP"/>
    </source>
</evidence>